<dbReference type="RefSeq" id="WP_188961981.1">
    <property type="nucleotide sequence ID" value="NZ_BMOE01000004.1"/>
</dbReference>
<dbReference type="InterPro" id="IPR036390">
    <property type="entry name" value="WH_DNA-bd_sf"/>
</dbReference>
<accession>A0A917PDW0</accession>
<protein>
    <submittedName>
        <fullName evidence="4">DeoR family transcriptional regulator</fullName>
    </submittedName>
</protein>
<dbReference type="InterPro" id="IPR036388">
    <property type="entry name" value="WH-like_DNA-bd_sf"/>
</dbReference>
<feature type="domain" description="HTH deoR-type" evidence="3">
    <location>
        <begin position="2"/>
        <end position="57"/>
    </location>
</feature>
<dbReference type="GO" id="GO:0003700">
    <property type="term" value="F:DNA-binding transcription factor activity"/>
    <property type="evidence" value="ECO:0007669"/>
    <property type="project" value="InterPro"/>
</dbReference>
<dbReference type="SMART" id="SM01134">
    <property type="entry name" value="DeoRC"/>
    <property type="match status" value="1"/>
</dbReference>
<dbReference type="SMART" id="SM00420">
    <property type="entry name" value="HTH_DEOR"/>
    <property type="match status" value="1"/>
</dbReference>
<dbReference type="Gene3D" id="3.40.50.1360">
    <property type="match status" value="1"/>
</dbReference>
<comment type="caution">
    <text evidence="4">The sequence shown here is derived from an EMBL/GenBank/DDBJ whole genome shotgun (WGS) entry which is preliminary data.</text>
</comment>
<dbReference type="SUPFAM" id="SSF46785">
    <property type="entry name" value="Winged helix' DNA-binding domain"/>
    <property type="match status" value="1"/>
</dbReference>
<dbReference type="SUPFAM" id="SSF100950">
    <property type="entry name" value="NagB/RpiA/CoA transferase-like"/>
    <property type="match status" value="1"/>
</dbReference>
<dbReference type="PANTHER" id="PTHR30363:SF44">
    <property type="entry name" value="AGA OPERON TRANSCRIPTIONAL REPRESSOR-RELATED"/>
    <property type="match status" value="1"/>
</dbReference>
<keyword evidence="1" id="KW-0805">Transcription regulation</keyword>
<organism evidence="4 5">
    <name type="scientific">Deinococcus aquiradiocola</name>
    <dbReference type="NCBI Taxonomy" id="393059"/>
    <lineage>
        <taxon>Bacteria</taxon>
        <taxon>Thermotogati</taxon>
        <taxon>Deinococcota</taxon>
        <taxon>Deinococci</taxon>
        <taxon>Deinococcales</taxon>
        <taxon>Deinococcaceae</taxon>
        <taxon>Deinococcus</taxon>
    </lineage>
</organism>
<evidence type="ECO:0000256" key="2">
    <source>
        <dbReference type="ARBA" id="ARBA00023163"/>
    </source>
</evidence>
<dbReference type="InterPro" id="IPR037171">
    <property type="entry name" value="NagB/RpiA_transferase-like"/>
</dbReference>
<dbReference type="InterPro" id="IPR014036">
    <property type="entry name" value="DeoR-like_C"/>
</dbReference>
<keyword evidence="2" id="KW-0804">Transcription</keyword>
<dbReference type="Proteomes" id="UP000635726">
    <property type="component" value="Unassembled WGS sequence"/>
</dbReference>
<reference evidence="4" key="2">
    <citation type="submission" date="2020-09" db="EMBL/GenBank/DDBJ databases">
        <authorList>
            <person name="Sun Q."/>
            <person name="Ohkuma M."/>
        </authorList>
    </citation>
    <scope>NUCLEOTIDE SEQUENCE</scope>
    <source>
        <strain evidence="4">JCM 14371</strain>
    </source>
</reference>
<proteinExistence type="predicted"/>
<sequence>MQKTRHSEIISVLNERDSASVSELSKLLGVSEVTVRSDLNALAQTGLVRRTRGGVARPLGMSERPLEESSKQQTAVKRRIGEVAASMVQDGQTVFLDVGSTTTEIARHLSPALRGVTVVTSGLNIALELERLPNLHIIVTGGSLRRLQHSLVSPYALELLSRIRADLLFLGCNGVHAQHGVTNANFDEAEVKTRMAEYASQVVVVADHSKLGVVSRAHLLPLSGVHTLITGRQATPEQLSPLFPDLTDIRTV</sequence>
<evidence type="ECO:0000259" key="3">
    <source>
        <dbReference type="PROSITE" id="PS51000"/>
    </source>
</evidence>
<dbReference type="Pfam" id="PF08220">
    <property type="entry name" value="HTH_DeoR"/>
    <property type="match status" value="1"/>
</dbReference>
<dbReference type="PANTHER" id="PTHR30363">
    <property type="entry name" value="HTH-TYPE TRANSCRIPTIONAL REGULATOR SRLR-RELATED"/>
    <property type="match status" value="1"/>
</dbReference>
<dbReference type="AlphaFoldDB" id="A0A917PDW0"/>
<evidence type="ECO:0000313" key="5">
    <source>
        <dbReference type="Proteomes" id="UP000635726"/>
    </source>
</evidence>
<dbReference type="EMBL" id="BMOE01000004">
    <property type="protein sequence ID" value="GGJ72167.1"/>
    <property type="molecule type" value="Genomic_DNA"/>
</dbReference>
<dbReference type="Gene3D" id="1.10.10.10">
    <property type="entry name" value="Winged helix-like DNA-binding domain superfamily/Winged helix DNA-binding domain"/>
    <property type="match status" value="1"/>
</dbReference>
<reference evidence="4" key="1">
    <citation type="journal article" date="2014" name="Int. J. Syst. Evol. Microbiol.">
        <title>Complete genome sequence of Corynebacterium casei LMG S-19264T (=DSM 44701T), isolated from a smear-ripened cheese.</title>
        <authorList>
            <consortium name="US DOE Joint Genome Institute (JGI-PGF)"/>
            <person name="Walter F."/>
            <person name="Albersmeier A."/>
            <person name="Kalinowski J."/>
            <person name="Ruckert C."/>
        </authorList>
    </citation>
    <scope>NUCLEOTIDE SEQUENCE</scope>
    <source>
        <strain evidence="4">JCM 14371</strain>
    </source>
</reference>
<evidence type="ECO:0000313" key="4">
    <source>
        <dbReference type="EMBL" id="GGJ72167.1"/>
    </source>
</evidence>
<dbReference type="InterPro" id="IPR050313">
    <property type="entry name" value="Carb_Metab_HTH_regulators"/>
</dbReference>
<dbReference type="PROSITE" id="PS51000">
    <property type="entry name" value="HTH_DEOR_2"/>
    <property type="match status" value="1"/>
</dbReference>
<dbReference type="Pfam" id="PF00455">
    <property type="entry name" value="DeoRC"/>
    <property type="match status" value="1"/>
</dbReference>
<keyword evidence="5" id="KW-1185">Reference proteome</keyword>
<dbReference type="InterPro" id="IPR001034">
    <property type="entry name" value="DeoR_HTH"/>
</dbReference>
<dbReference type="PRINTS" id="PR00037">
    <property type="entry name" value="HTHLACR"/>
</dbReference>
<gene>
    <name evidence="4" type="ORF">GCM10008939_15660</name>
</gene>
<evidence type="ECO:0000256" key="1">
    <source>
        <dbReference type="ARBA" id="ARBA00023015"/>
    </source>
</evidence>
<name>A0A917PDW0_9DEIO</name>